<evidence type="ECO:0000256" key="2">
    <source>
        <dbReference type="SAM" id="MobiDB-lite"/>
    </source>
</evidence>
<dbReference type="InterPro" id="IPR018865">
    <property type="entry name" value="STK19-like"/>
</dbReference>
<organism evidence="3 4">
    <name type="scientific">Ogataea polymorpha</name>
    <dbReference type="NCBI Taxonomy" id="460523"/>
    <lineage>
        <taxon>Eukaryota</taxon>
        <taxon>Fungi</taxon>
        <taxon>Dikarya</taxon>
        <taxon>Ascomycota</taxon>
        <taxon>Saccharomycotina</taxon>
        <taxon>Pichiomycetes</taxon>
        <taxon>Pichiales</taxon>
        <taxon>Pichiaceae</taxon>
        <taxon>Ogataea</taxon>
    </lineage>
</organism>
<dbReference type="AlphaFoldDB" id="A0A9P8NWP1"/>
<evidence type="ECO:0000313" key="4">
    <source>
        <dbReference type="Proteomes" id="UP000788993"/>
    </source>
</evidence>
<dbReference type="EMBL" id="JAEUBD010001468">
    <property type="protein sequence ID" value="KAH3660817.1"/>
    <property type="molecule type" value="Genomic_DNA"/>
</dbReference>
<reference evidence="3" key="1">
    <citation type="journal article" date="2021" name="Open Biol.">
        <title>Shared evolutionary footprints suggest mitochondrial oxidative damage underlies multiple complex I losses in fungi.</title>
        <authorList>
            <person name="Schikora-Tamarit M.A."/>
            <person name="Marcet-Houben M."/>
            <person name="Nosek J."/>
            <person name="Gabaldon T."/>
        </authorList>
    </citation>
    <scope>NUCLEOTIDE SEQUENCE</scope>
    <source>
        <strain evidence="3">NCAIM Y.01608</strain>
    </source>
</reference>
<accession>A0A9P8NWP1</accession>
<evidence type="ECO:0000313" key="3">
    <source>
        <dbReference type="EMBL" id="KAH3660817.1"/>
    </source>
</evidence>
<dbReference type="Pfam" id="PF10494">
    <property type="entry name" value="Stk19"/>
    <property type="match status" value="1"/>
</dbReference>
<comment type="similarity">
    <text evidence="1">Belongs to the STK19 family.</text>
</comment>
<feature type="compositionally biased region" description="Polar residues" evidence="2">
    <location>
        <begin position="15"/>
        <end position="31"/>
    </location>
</feature>
<gene>
    <name evidence="3" type="ORF">OGATHE_005149</name>
</gene>
<sequence length="313" mass="35768">MAIGSSKNKPESSTKAKRASNSPRKQNQNVPTGEQYHILDYSVNIFSPVPGFESLHLNDLYFESNLEDDDDDRNLEILMDCIEFVMKIKFDFLSKPKLSSKTKAKLSALRSSYPDVIALDQLYAILPNMETFVDSRVEKLAIMGRLKLISHPQENVRYIILTEHLRSLIAQHTKSDQISSRFMGLLQDYPNVEAIPATLLSKHGLNPRILIDSGFLTFSPINEWFTLTLPNLGPFWRLVKASNMAIYKIIKTTKFEQILEDDLRMKYEANQSNFVKYNGLNMIWSLSLMTGRGIVECFNSPTGRVYKLTGKKM</sequence>
<dbReference type="PANTHER" id="PTHR15243">
    <property type="entry name" value="SERINE/THREONINE-PROTEIN KINASE 19"/>
    <property type="match status" value="1"/>
</dbReference>
<keyword evidence="4" id="KW-1185">Reference proteome</keyword>
<name>A0A9P8NWP1_9ASCO</name>
<dbReference type="PANTHER" id="PTHR15243:SF0">
    <property type="entry name" value="SERINE_THREONINE-PROTEIN KINASE 19"/>
    <property type="match status" value="1"/>
</dbReference>
<dbReference type="GO" id="GO:0046579">
    <property type="term" value="P:positive regulation of Ras protein signal transduction"/>
    <property type="evidence" value="ECO:0007669"/>
    <property type="project" value="TreeGrafter"/>
</dbReference>
<comment type="caution">
    <text evidence="3">The sequence shown here is derived from an EMBL/GenBank/DDBJ whole genome shotgun (WGS) entry which is preliminary data.</text>
</comment>
<feature type="region of interest" description="Disordered" evidence="2">
    <location>
        <begin position="1"/>
        <end position="31"/>
    </location>
</feature>
<dbReference type="Proteomes" id="UP000788993">
    <property type="component" value="Unassembled WGS sequence"/>
</dbReference>
<reference evidence="3" key="2">
    <citation type="submission" date="2021-01" db="EMBL/GenBank/DDBJ databases">
        <authorList>
            <person name="Schikora-Tamarit M.A."/>
        </authorList>
    </citation>
    <scope>NUCLEOTIDE SEQUENCE</scope>
    <source>
        <strain evidence="3">NCAIM Y.01608</strain>
    </source>
</reference>
<proteinExistence type="inferred from homology"/>
<protein>
    <submittedName>
        <fullName evidence="3">Uncharacterized protein</fullName>
    </submittedName>
</protein>
<evidence type="ECO:0000256" key="1">
    <source>
        <dbReference type="ARBA" id="ARBA00093458"/>
    </source>
</evidence>